<dbReference type="Proteomes" id="UP000489600">
    <property type="component" value="Unassembled WGS sequence"/>
</dbReference>
<dbReference type="InterPro" id="IPR050804">
    <property type="entry name" value="MCC"/>
</dbReference>
<reference evidence="2" key="1">
    <citation type="submission" date="2019-07" db="EMBL/GenBank/DDBJ databases">
        <authorList>
            <person name="Dittberner H."/>
        </authorList>
    </citation>
    <scope>NUCLEOTIDE SEQUENCE [LARGE SCALE GENOMIC DNA]</scope>
</reference>
<organism evidence="2 3">
    <name type="scientific">Arabis nemorensis</name>
    <dbReference type="NCBI Taxonomy" id="586526"/>
    <lineage>
        <taxon>Eukaryota</taxon>
        <taxon>Viridiplantae</taxon>
        <taxon>Streptophyta</taxon>
        <taxon>Embryophyta</taxon>
        <taxon>Tracheophyta</taxon>
        <taxon>Spermatophyta</taxon>
        <taxon>Magnoliopsida</taxon>
        <taxon>eudicotyledons</taxon>
        <taxon>Gunneridae</taxon>
        <taxon>Pentapetalae</taxon>
        <taxon>rosids</taxon>
        <taxon>malvids</taxon>
        <taxon>Brassicales</taxon>
        <taxon>Brassicaceae</taxon>
        <taxon>Arabideae</taxon>
        <taxon>Arabis</taxon>
    </lineage>
</organism>
<evidence type="ECO:0000256" key="1">
    <source>
        <dbReference type="SAM" id="MobiDB-lite"/>
    </source>
</evidence>
<dbReference type="PANTHER" id="PTHR46236">
    <property type="entry name" value="TRAF-LIKE SUPERFAMILY PROTEIN"/>
    <property type="match status" value="1"/>
</dbReference>
<dbReference type="OrthoDB" id="1090427at2759"/>
<feature type="region of interest" description="Disordered" evidence="1">
    <location>
        <begin position="17"/>
        <end position="36"/>
    </location>
</feature>
<comment type="caution">
    <text evidence="2">The sequence shown here is derived from an EMBL/GenBank/DDBJ whole genome shotgun (WGS) entry which is preliminary data.</text>
</comment>
<proteinExistence type="predicted"/>
<dbReference type="EMBL" id="CABITT030000005">
    <property type="protein sequence ID" value="VVB06162.1"/>
    <property type="molecule type" value="Genomic_DNA"/>
</dbReference>
<dbReference type="AlphaFoldDB" id="A0A565BXP4"/>
<dbReference type="PANTHER" id="PTHR46236:SF35">
    <property type="entry name" value="MATH DOMAIN-CONTAINING PROTEIN"/>
    <property type="match status" value="1"/>
</dbReference>
<name>A0A565BXP4_9BRAS</name>
<evidence type="ECO:0000313" key="2">
    <source>
        <dbReference type="EMBL" id="VVB06162.1"/>
    </source>
</evidence>
<evidence type="ECO:0000313" key="3">
    <source>
        <dbReference type="Proteomes" id="UP000489600"/>
    </source>
</evidence>
<keyword evidence="3" id="KW-1185">Reference proteome</keyword>
<protein>
    <submittedName>
        <fullName evidence="2">Uncharacterized protein</fullName>
    </submittedName>
</protein>
<accession>A0A565BXP4</accession>
<gene>
    <name evidence="2" type="ORF">ANE_LOCUS16606</name>
</gene>
<sequence>MIVAEVDILQVIGNSNESEETNPLKKSKVESGSSVSERHQDIAVEFRLMNKDMKKAGMNVLLRLTQMLCQTPQELSIDDIVEAENVVAYMKSSGVNVDWLAKKLVEIKENKE</sequence>